<dbReference type="RefSeq" id="WP_285879199.1">
    <property type="nucleotide sequence ID" value="NZ_JARFYN010000011.1"/>
</dbReference>
<keyword evidence="4" id="KW-1185">Reference proteome</keyword>
<evidence type="ECO:0000313" key="3">
    <source>
        <dbReference type="EMBL" id="MDL2406145.1"/>
    </source>
</evidence>
<gene>
    <name evidence="3" type="ORF">PY650_10790</name>
</gene>
<comment type="caution">
    <text evidence="3">The sequence shown here is derived from an EMBL/GenBank/DDBJ whole genome shotgun (WGS) entry which is preliminary data.</text>
</comment>
<reference evidence="3" key="1">
    <citation type="submission" date="2023-06" db="EMBL/GenBank/DDBJ databases">
        <title>Phylogenetic Diversity of Rhizobium strains.</title>
        <authorList>
            <person name="Moura F.T."/>
            <person name="Helene L.C.F."/>
            <person name="Hungria M."/>
        </authorList>
    </citation>
    <scope>NUCLEOTIDE SEQUENCE</scope>
    <source>
        <strain evidence="3">CCGE524</strain>
    </source>
</reference>
<proteinExistence type="inferred from homology"/>
<evidence type="ECO:0000256" key="1">
    <source>
        <dbReference type="ARBA" id="ARBA00008580"/>
    </source>
</evidence>
<sequence>MPSSYNIGDHYEGFVRALVEGGRYASASEVLRDSLRLLEQREEVRALELEYLRREFAEGKASGELVDVDPDDFLKRLKFARHGKRT</sequence>
<dbReference type="PANTHER" id="PTHR36582">
    <property type="entry name" value="ANTITOXIN PARD"/>
    <property type="match status" value="1"/>
</dbReference>
<name>A0ABT7KDS0_9HYPH</name>
<dbReference type="NCBIfam" id="TIGR02606">
    <property type="entry name" value="antidote_CC2985"/>
    <property type="match status" value="1"/>
</dbReference>
<dbReference type="Pfam" id="PF03693">
    <property type="entry name" value="ParD_antitoxin"/>
    <property type="match status" value="1"/>
</dbReference>
<dbReference type="EMBL" id="JARFYN010000011">
    <property type="protein sequence ID" value="MDL2406145.1"/>
    <property type="molecule type" value="Genomic_DNA"/>
</dbReference>
<dbReference type="InterPro" id="IPR010985">
    <property type="entry name" value="Ribbon_hlx_hlx"/>
</dbReference>
<dbReference type="SUPFAM" id="SSF47598">
    <property type="entry name" value="Ribbon-helix-helix"/>
    <property type="match status" value="1"/>
</dbReference>
<protein>
    <submittedName>
        <fullName evidence="3">Type II toxin-antitoxin system ParD family antitoxin</fullName>
    </submittedName>
</protein>
<dbReference type="Proteomes" id="UP001172630">
    <property type="component" value="Unassembled WGS sequence"/>
</dbReference>
<evidence type="ECO:0000256" key="2">
    <source>
        <dbReference type="ARBA" id="ARBA00022649"/>
    </source>
</evidence>
<dbReference type="Gene3D" id="6.10.10.120">
    <property type="entry name" value="Antitoxin ParD1-like"/>
    <property type="match status" value="1"/>
</dbReference>
<comment type="similarity">
    <text evidence="1">Belongs to the ParD antitoxin family.</text>
</comment>
<keyword evidence="2" id="KW-1277">Toxin-antitoxin system</keyword>
<organism evidence="3 4">
    <name type="scientific">Rhizobium calliandrae</name>
    <dbReference type="NCBI Taxonomy" id="1312182"/>
    <lineage>
        <taxon>Bacteria</taxon>
        <taxon>Pseudomonadati</taxon>
        <taxon>Pseudomonadota</taxon>
        <taxon>Alphaproteobacteria</taxon>
        <taxon>Hyphomicrobiales</taxon>
        <taxon>Rhizobiaceae</taxon>
        <taxon>Rhizobium/Agrobacterium group</taxon>
        <taxon>Rhizobium</taxon>
    </lineage>
</organism>
<dbReference type="PANTHER" id="PTHR36582:SF2">
    <property type="entry name" value="ANTITOXIN PARD"/>
    <property type="match status" value="1"/>
</dbReference>
<accession>A0ABT7KDS0</accession>
<dbReference type="InterPro" id="IPR022789">
    <property type="entry name" value="ParD"/>
</dbReference>
<dbReference type="InterPro" id="IPR038296">
    <property type="entry name" value="ParD_sf"/>
</dbReference>
<evidence type="ECO:0000313" key="4">
    <source>
        <dbReference type="Proteomes" id="UP001172630"/>
    </source>
</evidence>